<keyword evidence="1 3" id="KW-0556">Organic radical</keyword>
<accession>E3H691</accession>
<dbReference type="PROSITE" id="PS51554">
    <property type="entry name" value="PFL"/>
    <property type="match status" value="1"/>
</dbReference>
<gene>
    <name evidence="6" type="ordered locus">Ilyop_0060</name>
</gene>
<evidence type="ECO:0000259" key="5">
    <source>
        <dbReference type="PROSITE" id="PS51554"/>
    </source>
</evidence>
<dbReference type="InterPro" id="IPR001150">
    <property type="entry name" value="Gly_radical"/>
</dbReference>
<name>E3H691_ILYPC</name>
<evidence type="ECO:0000313" key="6">
    <source>
        <dbReference type="EMBL" id="ADO81850.1"/>
    </source>
</evidence>
<dbReference type="NCBIfam" id="TIGR01774">
    <property type="entry name" value="PFL2-3"/>
    <property type="match status" value="1"/>
</dbReference>
<dbReference type="EC" id="4.2.1.30" evidence="6"/>
<keyword evidence="7" id="KW-1185">Reference proteome</keyword>
<keyword evidence="2 6" id="KW-0456">Lyase</keyword>
<evidence type="ECO:0000259" key="4">
    <source>
        <dbReference type="PROSITE" id="PS51149"/>
    </source>
</evidence>
<dbReference type="STRING" id="572544.Ilyop_0060"/>
<dbReference type="PANTHER" id="PTHR43641:SF2">
    <property type="entry name" value="DEHYDRATASE YBIW-RELATED"/>
    <property type="match status" value="1"/>
</dbReference>
<dbReference type="PANTHER" id="PTHR43641">
    <property type="entry name" value="FORMATE ACETYLTRANSFERASE 3-RELATED"/>
    <property type="match status" value="1"/>
</dbReference>
<dbReference type="EMBL" id="CP002281">
    <property type="protein sequence ID" value="ADO81850.1"/>
    <property type="molecule type" value="Genomic_DNA"/>
</dbReference>
<dbReference type="Proteomes" id="UP000006875">
    <property type="component" value="Chromosome"/>
</dbReference>
<proteinExistence type="predicted"/>
<organism evidence="6 7">
    <name type="scientific">Ilyobacter polytropus (strain ATCC 51220 / DSM 2926 / LMG 16218 / CuHBu1)</name>
    <dbReference type="NCBI Taxonomy" id="572544"/>
    <lineage>
        <taxon>Bacteria</taxon>
        <taxon>Fusobacteriati</taxon>
        <taxon>Fusobacteriota</taxon>
        <taxon>Fusobacteriia</taxon>
        <taxon>Fusobacteriales</taxon>
        <taxon>Fusobacteriaceae</taxon>
        <taxon>Ilyobacter</taxon>
    </lineage>
</organism>
<dbReference type="OrthoDB" id="9803969at2"/>
<dbReference type="InterPro" id="IPR051215">
    <property type="entry name" value="GRE"/>
</dbReference>
<feature type="domain" description="Glycine radical" evidence="4">
    <location>
        <begin position="732"/>
        <end position="852"/>
    </location>
</feature>
<dbReference type="PROSITE" id="PS51149">
    <property type="entry name" value="GLY_RADICAL_2"/>
    <property type="match status" value="1"/>
</dbReference>
<dbReference type="EC" id="2.3.1.54" evidence="6"/>
<dbReference type="eggNOG" id="COG1882">
    <property type="taxonomic scope" value="Bacteria"/>
</dbReference>
<dbReference type="AlphaFoldDB" id="E3H691"/>
<feature type="modified residue" description="Glycine radical" evidence="3">
    <location>
        <position position="828"/>
    </location>
</feature>
<keyword evidence="6" id="KW-0012">Acyltransferase</keyword>
<dbReference type="InterPro" id="IPR010098">
    <property type="entry name" value="PFL2/GDeHydtase_fam"/>
</dbReference>
<evidence type="ECO:0000256" key="2">
    <source>
        <dbReference type="ARBA" id="ARBA00023239"/>
    </source>
</evidence>
<evidence type="ECO:0000256" key="3">
    <source>
        <dbReference type="PROSITE-ProRule" id="PRU00493"/>
    </source>
</evidence>
<dbReference type="GO" id="GO:0008861">
    <property type="term" value="F:formate C-acetyltransferase activity"/>
    <property type="evidence" value="ECO:0007669"/>
    <property type="project" value="UniProtKB-EC"/>
</dbReference>
<dbReference type="RefSeq" id="WP_013386521.1">
    <property type="nucleotide sequence ID" value="NC_014632.1"/>
</dbReference>
<dbReference type="Pfam" id="PF02901">
    <property type="entry name" value="PFL-like"/>
    <property type="match status" value="1"/>
</dbReference>
<dbReference type="InterPro" id="IPR004184">
    <property type="entry name" value="PFL_dom"/>
</dbReference>
<dbReference type="Gene3D" id="3.20.70.20">
    <property type="match status" value="1"/>
</dbReference>
<sequence>MNVNATSVSQVEESNDILINSLQNTKGDGVACGTEPFDHTYGVGYQVGHEDWSPFPRVNKLRQTFLDRTYEIDVQRLRLVTEAYKNNENVPRILQCAYAFDNVLRNVELNVYDEELILGELAAPAKATPIYPEFSVEWIIDEILNFPFEERAYDQFYIRNDKERQEILDLCEYWRGKTVASLADARLDQDQRKGSQFGEDIYKTNYYHYAGVGHISIDYERLMKLGYDGIIESAEKAKANLNKRDFEYADKRDFYQATLIMLKAAKAHIARYVPLVREHAEKEADPKRKEELLAMAANCEQISGGAPKTFWQAMQLFSFTTALIQVESNGHSISYGRMDQWLNPFYEADMENGTLTKEFALELIEVQYVKLNNPVKLKEKGTVIVRNGRCAGGESLTIGGMDKDGNDATNDITMMMLEASAHTRMMNPWLCVRMHENTPYELKIKTVEVIRAGFGHPKIFNDEPAIKALLRKGTSLEEARDYAVVGCVEPNIPGKEYGWHDAAYVNTPKMMEMVVNGGRILDGADKDKQLGPDTGSLDTYESFDEVLESVDAQFAYWLDQMCSSLNIIDDAHKTRKPVPFLSAFYEDCIESGKDISAGGAKYNGIGPQAAGIATCADSLTAIKQLVFDEKRCTGSELLQAIKDNWEGHEKLYALVNSKKVHHYGNDDDYADELFKFMFECYCRNVAGREISRGGQFNPGVYTVNANVGMGMNTNASVDGRKKGEPISDNMGPVHTAGGAHDFAGPTAIANSVSKVDHSLATNGTLLNLKFPQEAVSGIEGRDNLVSYIGEYIAKQGMHVQFNVMSSETLKAAQKNPEKYKDMLVRVAGYSAYFVELGKPLQEDLIQRTELKF</sequence>
<dbReference type="GO" id="GO:0005829">
    <property type="term" value="C:cytosol"/>
    <property type="evidence" value="ECO:0007669"/>
    <property type="project" value="TreeGrafter"/>
</dbReference>
<reference evidence="6 7" key="1">
    <citation type="journal article" date="2010" name="Stand. Genomic Sci.">
        <title>Complete genome sequence of Ilyobacter polytropus type strain (CuHbu1).</title>
        <authorList>
            <person name="Sikorski J."/>
            <person name="Chertkov O."/>
            <person name="Lapidus A."/>
            <person name="Nolan M."/>
            <person name="Lucas S."/>
            <person name="Del Rio T.G."/>
            <person name="Tice H."/>
            <person name="Cheng J.F."/>
            <person name="Tapia R."/>
            <person name="Han C."/>
            <person name="Goodwin L."/>
            <person name="Pitluck S."/>
            <person name="Liolios K."/>
            <person name="Ivanova N."/>
            <person name="Mavromatis K."/>
            <person name="Mikhailova N."/>
            <person name="Pati A."/>
            <person name="Chen A."/>
            <person name="Palaniappan K."/>
            <person name="Land M."/>
            <person name="Hauser L."/>
            <person name="Chang Y.J."/>
            <person name="Jeffries C.D."/>
            <person name="Brambilla E."/>
            <person name="Yasawong M."/>
            <person name="Rohde M."/>
            <person name="Pukall R."/>
            <person name="Spring S."/>
            <person name="Goker M."/>
            <person name="Woyke T."/>
            <person name="Bristow J."/>
            <person name="Eisen J.A."/>
            <person name="Markowitz V."/>
            <person name="Hugenholtz P."/>
            <person name="Kyrpides N.C."/>
            <person name="Klenk H.P."/>
        </authorList>
    </citation>
    <scope>NUCLEOTIDE SEQUENCE [LARGE SCALE GENOMIC DNA]</scope>
    <source>
        <strain evidence="7">ATCC 51220 / DSM 2926 / LMG 16218 / CuHBu1</strain>
    </source>
</reference>
<keyword evidence="6" id="KW-0808">Transferase</keyword>
<evidence type="ECO:0000313" key="7">
    <source>
        <dbReference type="Proteomes" id="UP000006875"/>
    </source>
</evidence>
<dbReference type="HOGENOM" id="CLU_009096_0_1_0"/>
<evidence type="ECO:0000256" key="1">
    <source>
        <dbReference type="ARBA" id="ARBA00022818"/>
    </source>
</evidence>
<protein>
    <submittedName>
        <fullName evidence="6">Glycerol dehydratase, cobalamin-independent, large subunit</fullName>
        <ecNumber evidence="6">2.3.1.54</ecNumber>
        <ecNumber evidence="6">4.2.1.30</ecNumber>
    </submittedName>
</protein>
<dbReference type="KEGG" id="ipo:Ilyop_0060"/>
<dbReference type="SUPFAM" id="SSF51998">
    <property type="entry name" value="PFL-like glycyl radical enzymes"/>
    <property type="match status" value="1"/>
</dbReference>
<dbReference type="GO" id="GO:0046405">
    <property type="term" value="F:glycerol dehydratase activity"/>
    <property type="evidence" value="ECO:0007669"/>
    <property type="project" value="UniProtKB-EC"/>
</dbReference>
<dbReference type="Pfam" id="PF01228">
    <property type="entry name" value="Gly_radical"/>
    <property type="match status" value="1"/>
</dbReference>
<feature type="domain" description="PFL" evidence="5">
    <location>
        <begin position="56"/>
        <end position="721"/>
    </location>
</feature>